<evidence type="ECO:0000259" key="1">
    <source>
        <dbReference type="Pfam" id="PF13649"/>
    </source>
</evidence>
<reference evidence="2 3" key="1">
    <citation type="submission" date="2020-07" db="EMBL/GenBank/DDBJ databases">
        <title>Sequencing the genomes of 1000 actinobacteria strains.</title>
        <authorList>
            <person name="Klenk H.-P."/>
        </authorList>
    </citation>
    <scope>NUCLEOTIDE SEQUENCE [LARGE SCALE GENOMIC DNA]</scope>
    <source>
        <strain evidence="2 3">DSM 15131</strain>
    </source>
</reference>
<proteinExistence type="predicted"/>
<dbReference type="GO" id="GO:0032259">
    <property type="term" value="P:methylation"/>
    <property type="evidence" value="ECO:0007669"/>
    <property type="project" value="UniProtKB-KW"/>
</dbReference>
<comment type="caution">
    <text evidence="2">The sequence shown here is derived from an EMBL/GenBank/DDBJ whole genome shotgun (WGS) entry which is preliminary data.</text>
</comment>
<gene>
    <name evidence="2" type="ORF">BJ993_003903</name>
</gene>
<feature type="domain" description="Methyltransferase" evidence="1">
    <location>
        <begin position="104"/>
        <end position="198"/>
    </location>
</feature>
<sequence>MTAPGPVEITDLVRGWLPDGGREPIRRDDVVGALLERGQRRGARIAAALPASDDGLLDLAVVDALVLRVHAELQRFTEELSQGRRTAARLRPLLDGLGPGPVRVVDVGCGLGHVIRWLAATGALGPDVELVGIDLDRTLVASAAALAAEEDLPCRFLAADAFAPDGVITDPDRTVVISSGLLHHLRGDDLADFFAAQTRLGVAAFVHWDPVPGPWPVLGAWVFHRARMREPLSRHDGLLSVRRSHRAPELLAAARHPDYDVTCTDPRRALTTQVVRPVVGVRR</sequence>
<organism evidence="2 3">
    <name type="scientific">Nocardioides aromaticivorans</name>
    <dbReference type="NCBI Taxonomy" id="200618"/>
    <lineage>
        <taxon>Bacteria</taxon>
        <taxon>Bacillati</taxon>
        <taxon>Actinomycetota</taxon>
        <taxon>Actinomycetes</taxon>
        <taxon>Propionibacteriales</taxon>
        <taxon>Nocardioidaceae</taxon>
        <taxon>Nocardioides</taxon>
    </lineage>
</organism>
<dbReference type="Pfam" id="PF13649">
    <property type="entry name" value="Methyltransf_25"/>
    <property type="match status" value="1"/>
</dbReference>
<dbReference type="GO" id="GO:0008168">
    <property type="term" value="F:methyltransferase activity"/>
    <property type="evidence" value="ECO:0007669"/>
    <property type="project" value="UniProtKB-KW"/>
</dbReference>
<keyword evidence="2" id="KW-0808">Transferase</keyword>
<dbReference type="RefSeq" id="WP_179650729.1">
    <property type="nucleotide sequence ID" value="NZ_JACBZM010000001.1"/>
</dbReference>
<protein>
    <submittedName>
        <fullName evidence="2">SAM-dependent methyltransferase</fullName>
    </submittedName>
</protein>
<evidence type="ECO:0000313" key="2">
    <source>
        <dbReference type="EMBL" id="NYI46823.1"/>
    </source>
</evidence>
<accession>A0A7Y9ZM18</accession>
<dbReference type="AlphaFoldDB" id="A0A7Y9ZM18"/>
<keyword evidence="2" id="KW-0489">Methyltransferase</keyword>
<dbReference type="Gene3D" id="3.40.50.150">
    <property type="entry name" value="Vaccinia Virus protein VP39"/>
    <property type="match status" value="1"/>
</dbReference>
<dbReference type="EMBL" id="JACBZM010000001">
    <property type="protein sequence ID" value="NYI46823.1"/>
    <property type="molecule type" value="Genomic_DNA"/>
</dbReference>
<name>A0A7Y9ZM18_9ACTN</name>
<dbReference type="InterPro" id="IPR041698">
    <property type="entry name" value="Methyltransf_25"/>
</dbReference>
<evidence type="ECO:0000313" key="3">
    <source>
        <dbReference type="Proteomes" id="UP000562045"/>
    </source>
</evidence>
<dbReference type="SUPFAM" id="SSF53335">
    <property type="entry name" value="S-adenosyl-L-methionine-dependent methyltransferases"/>
    <property type="match status" value="1"/>
</dbReference>
<dbReference type="InterPro" id="IPR029063">
    <property type="entry name" value="SAM-dependent_MTases_sf"/>
</dbReference>
<dbReference type="CDD" id="cd02440">
    <property type="entry name" value="AdoMet_MTases"/>
    <property type="match status" value="1"/>
</dbReference>
<dbReference type="Proteomes" id="UP000562045">
    <property type="component" value="Unassembled WGS sequence"/>
</dbReference>